<dbReference type="CDD" id="cd01948">
    <property type="entry name" value="EAL"/>
    <property type="match status" value="1"/>
</dbReference>
<dbReference type="CDD" id="cd06225">
    <property type="entry name" value="HAMP"/>
    <property type="match status" value="1"/>
</dbReference>
<evidence type="ECO:0000256" key="6">
    <source>
        <dbReference type="SAM" id="Phobius"/>
    </source>
</evidence>
<dbReference type="NCBIfam" id="TIGR00254">
    <property type="entry name" value="GGDEF"/>
    <property type="match status" value="1"/>
</dbReference>
<keyword evidence="4 6" id="KW-1133">Transmembrane helix</keyword>
<evidence type="ECO:0000256" key="5">
    <source>
        <dbReference type="ARBA" id="ARBA00023136"/>
    </source>
</evidence>
<comment type="caution">
    <text evidence="12">The sequence shown here is derived from an EMBL/GenBank/DDBJ whole genome shotgun (WGS) entry which is preliminary data.</text>
</comment>
<evidence type="ECO:0000313" key="13">
    <source>
        <dbReference type="Proteomes" id="UP000753376"/>
    </source>
</evidence>
<evidence type="ECO:0000259" key="7">
    <source>
        <dbReference type="PROSITE" id="PS50112"/>
    </source>
</evidence>
<dbReference type="EMBL" id="JAHKPV010000019">
    <property type="protein sequence ID" value="MBU2874699.1"/>
    <property type="molecule type" value="Genomic_DNA"/>
</dbReference>
<dbReference type="InterPro" id="IPR052155">
    <property type="entry name" value="Biofilm_reg_signaling"/>
</dbReference>
<dbReference type="Pfam" id="PF00989">
    <property type="entry name" value="PAS"/>
    <property type="match status" value="1"/>
</dbReference>
<dbReference type="Pfam" id="PF13675">
    <property type="entry name" value="PilJ"/>
    <property type="match status" value="1"/>
</dbReference>
<dbReference type="Pfam" id="PF00672">
    <property type="entry name" value="HAMP"/>
    <property type="match status" value="1"/>
</dbReference>
<gene>
    <name evidence="12" type="ORF">KO508_11895</name>
</gene>
<feature type="domain" description="PAS" evidence="7">
    <location>
        <begin position="287"/>
        <end position="338"/>
    </location>
</feature>
<dbReference type="SMART" id="SM00086">
    <property type="entry name" value="PAC"/>
    <property type="match status" value="2"/>
</dbReference>
<feature type="domain" description="PAC" evidence="8">
    <location>
        <begin position="362"/>
        <end position="412"/>
    </location>
</feature>
<evidence type="ECO:0000256" key="3">
    <source>
        <dbReference type="ARBA" id="ARBA00022777"/>
    </source>
</evidence>
<dbReference type="CDD" id="cd00130">
    <property type="entry name" value="PAS"/>
    <property type="match status" value="2"/>
</dbReference>
<dbReference type="InterPro" id="IPR003660">
    <property type="entry name" value="HAMP_dom"/>
</dbReference>
<evidence type="ECO:0000256" key="4">
    <source>
        <dbReference type="ARBA" id="ARBA00022989"/>
    </source>
</evidence>
<dbReference type="SMART" id="SM00304">
    <property type="entry name" value="HAMP"/>
    <property type="match status" value="1"/>
</dbReference>
<sequence length="965" mass="107775">MDREYLLKRQAFTSPSFEQRSQGAFRLTLVRKLALVTLAFLVLWSAHAGVGYFGRSQIASFSGLVNEAGKLRMHSQRIALLSIICGSGDLGERASGLSCVDAIEQSIDGYESSLQVLKTAPFSVLFKSDRQQIKANVEELQSAWVKYRAAAELVLDPLPAGGFSDQKQYFESNNERLLARAQTLTELLVASQRRAQSLQHKVLNALQFSGLLLLIGITFTGYRQGVRPLRNLALLARQFELGDYGWQLEYQAGDEIGELVEAFNKSNRRTRHLLDQLREEAEVARCAEIETDSILESAADGIIISSGDGNIVRMNREAERIFGYPREELLGRNIDELVPHRYRKAHRANHSHYISQPKARAMGGTIAALRKDGKEVPVEISLSPVSDSSQHRVIAVVRDATQRLKMEADRQRLLSILDATPDITAMFTKDRKLIYLNPAGRRLLRGIHTEDVANQKLDDLLTPASLRLIREQALPKALSDGLWSGELQLWSESAGEIPVLLLLIAHSSGDGNERHLSAIARNISERKRFEAELLQRATHDELTGLANRALFEDRLEQAIHQSQQNNLMVAVVFIDLDNFKLVNDTMGHAVGDILLREIGRRLEAHLRIHDTKARLGGDEFTVILDRLSKPEDAMTIVRNLGEALRQPILLMGREFTVTTSIGVSIYPFDGNDPETLLMHADTAMYQAKSAGRNRHCFFVPEMNIEVSERLNIENDLRHALAHDELRLHYQPVVDAKSKMIVGCEALLRWQHPKHGFMQPDRFIPIAEESDLIIDIGQWVLEQACQQARKWQDLGLMTGFVAVNVSARQLREPALTQTVQKALEISGLLPNKLELELTEGSVLQGTIIARRILDEIQGLGVRLVADDFGTGYSSLSFLKLFRFDKVKIDREFVRDMLSDQGDAAIVKATIAMAHAFGATAVGEGVETAAQAGVIHHCGCDQLQGYFFGRPMSVSDLQEFLHLGALE</sequence>
<dbReference type="PROSITE" id="PS50885">
    <property type="entry name" value="HAMP"/>
    <property type="match status" value="1"/>
</dbReference>
<feature type="transmembrane region" description="Helical" evidence="6">
    <location>
        <begin position="33"/>
        <end position="54"/>
    </location>
</feature>
<dbReference type="InterPro" id="IPR029095">
    <property type="entry name" value="NarX-like_N"/>
</dbReference>
<dbReference type="PROSITE" id="PS50887">
    <property type="entry name" value="GGDEF"/>
    <property type="match status" value="1"/>
</dbReference>
<keyword evidence="5 6" id="KW-0472">Membrane</keyword>
<reference evidence="12 13" key="1">
    <citation type="submission" date="2021-05" db="EMBL/GenBank/DDBJ databases">
        <title>Draft genomes of bacteria isolated from model marine particles.</title>
        <authorList>
            <person name="Datta M.S."/>
            <person name="Schwartzman J.A."/>
            <person name="Enke T.N."/>
            <person name="Saavedra J."/>
            <person name="Cermak N."/>
            <person name="Cordero O.X."/>
        </authorList>
    </citation>
    <scope>NUCLEOTIDE SEQUENCE [LARGE SCALE GENOMIC DNA]</scope>
    <source>
        <strain evidence="12 13">D2M19</strain>
    </source>
</reference>
<dbReference type="Pfam" id="PF00990">
    <property type="entry name" value="GGDEF"/>
    <property type="match status" value="1"/>
</dbReference>
<proteinExistence type="predicted"/>
<accession>A0ABS6ACW7</accession>
<comment type="subcellular location">
    <subcellularLocation>
        <location evidence="1">Membrane</location>
        <topology evidence="1">Multi-pass membrane protein</topology>
    </subcellularLocation>
</comment>
<dbReference type="Pfam" id="PF00563">
    <property type="entry name" value="EAL"/>
    <property type="match status" value="1"/>
</dbReference>
<dbReference type="InterPro" id="IPR000160">
    <property type="entry name" value="GGDEF_dom"/>
</dbReference>
<dbReference type="InterPro" id="IPR001633">
    <property type="entry name" value="EAL_dom"/>
</dbReference>
<keyword evidence="3" id="KW-0418">Kinase</keyword>
<organism evidence="12 13">
    <name type="scientific">Marinobacter salexigens</name>
    <dbReference type="NCBI Taxonomy" id="1925763"/>
    <lineage>
        <taxon>Bacteria</taxon>
        <taxon>Pseudomonadati</taxon>
        <taxon>Pseudomonadota</taxon>
        <taxon>Gammaproteobacteria</taxon>
        <taxon>Pseudomonadales</taxon>
        <taxon>Marinobacteraceae</taxon>
        <taxon>Marinobacter</taxon>
    </lineage>
</organism>
<dbReference type="InterPro" id="IPR013656">
    <property type="entry name" value="PAS_4"/>
</dbReference>
<feature type="domain" description="HAMP" evidence="10">
    <location>
        <begin position="223"/>
        <end position="275"/>
    </location>
</feature>
<dbReference type="CDD" id="cd01949">
    <property type="entry name" value="GGDEF"/>
    <property type="match status" value="1"/>
</dbReference>
<dbReference type="PROSITE" id="PS50113">
    <property type="entry name" value="PAC"/>
    <property type="match status" value="1"/>
</dbReference>
<feature type="domain" description="EAL" evidence="9">
    <location>
        <begin position="709"/>
        <end position="963"/>
    </location>
</feature>
<evidence type="ECO:0000256" key="2">
    <source>
        <dbReference type="ARBA" id="ARBA00022692"/>
    </source>
</evidence>
<evidence type="ECO:0000259" key="11">
    <source>
        <dbReference type="PROSITE" id="PS50887"/>
    </source>
</evidence>
<dbReference type="RefSeq" id="WP_216008520.1">
    <property type="nucleotide sequence ID" value="NZ_JAHKPV010000019.1"/>
</dbReference>
<dbReference type="SMART" id="SM00267">
    <property type="entry name" value="GGDEF"/>
    <property type="match status" value="1"/>
</dbReference>
<dbReference type="InterPro" id="IPR001610">
    <property type="entry name" value="PAC"/>
</dbReference>
<evidence type="ECO:0000313" key="12">
    <source>
        <dbReference type="EMBL" id="MBU2874699.1"/>
    </source>
</evidence>
<dbReference type="PANTHER" id="PTHR44757">
    <property type="entry name" value="DIGUANYLATE CYCLASE DGCP"/>
    <property type="match status" value="1"/>
</dbReference>
<dbReference type="PROSITE" id="PS50883">
    <property type="entry name" value="EAL"/>
    <property type="match status" value="1"/>
</dbReference>
<evidence type="ECO:0000256" key="1">
    <source>
        <dbReference type="ARBA" id="ARBA00004141"/>
    </source>
</evidence>
<feature type="domain" description="GGDEF" evidence="11">
    <location>
        <begin position="567"/>
        <end position="700"/>
    </location>
</feature>
<dbReference type="Proteomes" id="UP000753376">
    <property type="component" value="Unassembled WGS sequence"/>
</dbReference>
<dbReference type="SMART" id="SM00052">
    <property type="entry name" value="EAL"/>
    <property type="match status" value="1"/>
</dbReference>
<dbReference type="PROSITE" id="PS50112">
    <property type="entry name" value="PAS"/>
    <property type="match status" value="2"/>
</dbReference>
<evidence type="ECO:0000259" key="10">
    <source>
        <dbReference type="PROSITE" id="PS50885"/>
    </source>
</evidence>
<dbReference type="NCBIfam" id="TIGR00229">
    <property type="entry name" value="sensory_box"/>
    <property type="match status" value="2"/>
</dbReference>
<evidence type="ECO:0000259" key="8">
    <source>
        <dbReference type="PROSITE" id="PS50113"/>
    </source>
</evidence>
<keyword evidence="13" id="KW-1185">Reference proteome</keyword>
<dbReference type="InterPro" id="IPR000700">
    <property type="entry name" value="PAS-assoc_C"/>
</dbReference>
<dbReference type="SMART" id="SM00091">
    <property type="entry name" value="PAS"/>
    <property type="match status" value="2"/>
</dbReference>
<keyword evidence="3" id="KW-0808">Transferase</keyword>
<keyword evidence="2 6" id="KW-0812">Transmembrane</keyword>
<dbReference type="PANTHER" id="PTHR44757:SF2">
    <property type="entry name" value="BIOFILM ARCHITECTURE MAINTENANCE PROTEIN MBAA"/>
    <property type="match status" value="1"/>
</dbReference>
<dbReference type="InterPro" id="IPR013767">
    <property type="entry name" value="PAS_fold"/>
</dbReference>
<dbReference type="InterPro" id="IPR000014">
    <property type="entry name" value="PAS"/>
</dbReference>
<evidence type="ECO:0000259" key="9">
    <source>
        <dbReference type="PROSITE" id="PS50883"/>
    </source>
</evidence>
<name>A0ABS6ACW7_9GAMM</name>
<dbReference type="Pfam" id="PF08448">
    <property type="entry name" value="PAS_4"/>
    <property type="match status" value="1"/>
</dbReference>
<protein>
    <submittedName>
        <fullName evidence="12">EAL domain-containing protein</fullName>
    </submittedName>
</protein>
<feature type="domain" description="PAS" evidence="7">
    <location>
        <begin position="409"/>
        <end position="481"/>
    </location>
</feature>